<dbReference type="FunFam" id="3.30.70.1660:FF:000002">
    <property type="entry name" value="Peptide chain release factor 1"/>
    <property type="match status" value="1"/>
</dbReference>
<dbReference type="EMBL" id="MGIT01000003">
    <property type="protein sequence ID" value="OGM92801.1"/>
    <property type="molecule type" value="Genomic_DNA"/>
</dbReference>
<dbReference type="GO" id="GO:0003747">
    <property type="term" value="F:translation release factor activity"/>
    <property type="evidence" value="ECO:0007669"/>
    <property type="project" value="InterPro"/>
</dbReference>
<dbReference type="InterPro" id="IPR005139">
    <property type="entry name" value="PCRF"/>
</dbReference>
<gene>
    <name evidence="6" type="ORF">A2372_01290</name>
</gene>
<dbReference type="PROSITE" id="PS00745">
    <property type="entry name" value="RF_PROK_I"/>
    <property type="match status" value="1"/>
</dbReference>
<organism evidence="6 7">
    <name type="scientific">Candidatus Wolfebacteria bacterium RIFOXYB1_FULL_54_12</name>
    <dbReference type="NCBI Taxonomy" id="1802559"/>
    <lineage>
        <taxon>Bacteria</taxon>
        <taxon>Candidatus Wolfeibacteriota</taxon>
    </lineage>
</organism>
<dbReference type="InterPro" id="IPR050057">
    <property type="entry name" value="Prokaryotic/Mito_RF"/>
</dbReference>
<dbReference type="Proteomes" id="UP000176422">
    <property type="component" value="Unassembled WGS sequence"/>
</dbReference>
<evidence type="ECO:0000259" key="5">
    <source>
        <dbReference type="PROSITE" id="PS00745"/>
    </source>
</evidence>
<reference evidence="6 7" key="1">
    <citation type="journal article" date="2016" name="Nat. Commun.">
        <title>Thousands of microbial genomes shed light on interconnected biogeochemical processes in an aquifer system.</title>
        <authorList>
            <person name="Anantharaman K."/>
            <person name="Brown C.T."/>
            <person name="Hug L.A."/>
            <person name="Sharon I."/>
            <person name="Castelle C.J."/>
            <person name="Probst A.J."/>
            <person name="Thomas B.C."/>
            <person name="Singh A."/>
            <person name="Wilkins M.J."/>
            <person name="Karaoz U."/>
            <person name="Brodie E.L."/>
            <person name="Williams K.H."/>
            <person name="Hubbard S.S."/>
            <person name="Banfield J.F."/>
        </authorList>
    </citation>
    <scope>NUCLEOTIDE SEQUENCE [LARGE SCALE GENOMIC DNA]</scope>
</reference>
<keyword evidence="3" id="KW-0488">Methylation</keyword>
<dbReference type="Pfam" id="PF03462">
    <property type="entry name" value="PCRF"/>
    <property type="match status" value="1"/>
</dbReference>
<dbReference type="Pfam" id="PF00472">
    <property type="entry name" value="RF-1"/>
    <property type="match status" value="1"/>
</dbReference>
<evidence type="ECO:0000256" key="4">
    <source>
        <dbReference type="ARBA" id="ARBA00022917"/>
    </source>
</evidence>
<dbReference type="SUPFAM" id="SSF75620">
    <property type="entry name" value="Release factor"/>
    <property type="match status" value="1"/>
</dbReference>
<dbReference type="AlphaFoldDB" id="A0A1F8DW24"/>
<comment type="function">
    <text evidence="1">Peptide chain release factor 1 directs the termination of translation in response to the peptide chain termination codons UAG and UAA.</text>
</comment>
<comment type="caution">
    <text evidence="6">The sequence shown here is derived from an EMBL/GenBank/DDBJ whole genome shotgun (WGS) entry which is preliminary data.</text>
</comment>
<evidence type="ECO:0000256" key="2">
    <source>
        <dbReference type="ARBA" id="ARBA00010835"/>
    </source>
</evidence>
<dbReference type="GO" id="GO:0005737">
    <property type="term" value="C:cytoplasm"/>
    <property type="evidence" value="ECO:0007669"/>
    <property type="project" value="UniProtKB-ARBA"/>
</dbReference>
<proteinExistence type="inferred from homology"/>
<sequence>MPIFASFDDANITITLLKDVIVRATHIIVMFAFSSPTYYSIAIMSEVQKIILEIRAGAGGDEAAIFAGELARMYQKYATIRGWKFNVEDFNAETFDGYKSFVATIEGAGAYDDLKQESGVHRVQRVPKTERQGRIHTSTISVLVMPEVKPTEVEINLGDLDVSFFRSSGPGGQNVNKVETAVRIVHKPSGIVVSSQSGRSQFGNRETAMGMLRAKLYDAKIQEEAAKLGALRTVIGTGDRSEKIRTYNFPDDRITDHRIGKKWHNIEKVLEGSFQPIVDAFREAAKSEK</sequence>
<feature type="domain" description="Prokaryotic-type class I peptide chain release factors" evidence="5">
    <location>
        <begin position="166"/>
        <end position="182"/>
    </location>
</feature>
<accession>A0A1F8DW24</accession>
<evidence type="ECO:0000313" key="6">
    <source>
        <dbReference type="EMBL" id="OGM92801.1"/>
    </source>
</evidence>
<evidence type="ECO:0000256" key="1">
    <source>
        <dbReference type="ARBA" id="ARBA00002986"/>
    </source>
</evidence>
<keyword evidence="4" id="KW-0648">Protein biosynthesis</keyword>
<dbReference type="InterPro" id="IPR045853">
    <property type="entry name" value="Pep_chain_release_fac_I_sf"/>
</dbReference>
<dbReference type="InterPro" id="IPR000352">
    <property type="entry name" value="Pep_chain_release_fac_I"/>
</dbReference>
<dbReference type="SMART" id="SM00937">
    <property type="entry name" value="PCRF"/>
    <property type="match status" value="1"/>
</dbReference>
<name>A0A1F8DW24_9BACT</name>
<dbReference type="STRING" id="1802559.A2372_01290"/>
<evidence type="ECO:0000256" key="3">
    <source>
        <dbReference type="ARBA" id="ARBA00022481"/>
    </source>
</evidence>
<dbReference type="PANTHER" id="PTHR43804">
    <property type="entry name" value="LD18447P"/>
    <property type="match status" value="1"/>
</dbReference>
<dbReference type="Gene3D" id="3.30.70.1660">
    <property type="match status" value="1"/>
</dbReference>
<protein>
    <submittedName>
        <fullName evidence="6">Peptide chain release factor 1</fullName>
    </submittedName>
</protein>
<comment type="similarity">
    <text evidence="2">Belongs to the prokaryotic/mitochondrial release factor family.</text>
</comment>
<dbReference type="Gene3D" id="3.30.160.20">
    <property type="match status" value="1"/>
</dbReference>
<evidence type="ECO:0000313" key="7">
    <source>
        <dbReference type="Proteomes" id="UP000176422"/>
    </source>
</evidence>
<dbReference type="PANTHER" id="PTHR43804:SF7">
    <property type="entry name" value="LD18447P"/>
    <property type="match status" value="1"/>
</dbReference>